<name>A0A8J4SJD8_9STRA</name>
<dbReference type="AlphaFoldDB" id="A0A8J4SJD8"/>
<sequence length="137" mass="15119">MDPGTVNCWYAIGVPPGFIPLFLMYDKGTAEFTIRFQLKGGLPERLAGDRMECGEPIRCAFEITEQAKQEALRLMLESTSLERSVTIATVAELDLETDPAEVEENGDDNSDEPEPNPPMDDQVEAPVDQVDEPEADS</sequence>
<protein>
    <submittedName>
        <fullName evidence="2">Uncharacterized protein</fullName>
    </submittedName>
</protein>
<evidence type="ECO:0000256" key="1">
    <source>
        <dbReference type="SAM" id="MobiDB-lite"/>
    </source>
</evidence>
<dbReference type="Proteomes" id="UP000702964">
    <property type="component" value="Unassembled WGS sequence"/>
</dbReference>
<evidence type="ECO:0000313" key="3">
    <source>
        <dbReference type="Proteomes" id="UP000702964"/>
    </source>
</evidence>
<feature type="region of interest" description="Disordered" evidence="1">
    <location>
        <begin position="92"/>
        <end position="137"/>
    </location>
</feature>
<comment type="caution">
    <text evidence="2">The sequence shown here is derived from an EMBL/GenBank/DDBJ whole genome shotgun (WGS) entry which is preliminary data.</text>
</comment>
<proteinExistence type="predicted"/>
<dbReference type="EMBL" id="AOFI03000041">
    <property type="protein sequence ID" value="KAF4323397.1"/>
    <property type="molecule type" value="Genomic_DNA"/>
</dbReference>
<feature type="compositionally biased region" description="Acidic residues" evidence="1">
    <location>
        <begin position="93"/>
        <end position="114"/>
    </location>
</feature>
<reference evidence="2" key="2">
    <citation type="submission" date="2020-02" db="EMBL/GenBank/DDBJ databases">
        <authorList>
            <person name="Studholme D.J."/>
        </authorList>
    </citation>
    <scope>NUCLEOTIDE SEQUENCE</scope>
    <source>
        <strain evidence="2">00238/432</strain>
    </source>
</reference>
<gene>
    <name evidence="2" type="ORF">G195_003423</name>
</gene>
<accession>A0A8J4SJD8</accession>
<organism evidence="2 3">
    <name type="scientific">Phytophthora kernoviae 00238/432</name>
    <dbReference type="NCBI Taxonomy" id="1284355"/>
    <lineage>
        <taxon>Eukaryota</taxon>
        <taxon>Sar</taxon>
        <taxon>Stramenopiles</taxon>
        <taxon>Oomycota</taxon>
        <taxon>Peronosporomycetes</taxon>
        <taxon>Peronosporales</taxon>
        <taxon>Peronosporaceae</taxon>
        <taxon>Phytophthora</taxon>
    </lineage>
</organism>
<reference evidence="2" key="1">
    <citation type="journal article" date="2015" name="Genom Data">
        <title>Draft genome sequences of Phytophthora kernoviae and Phytophthora ramorum lineage EU2 from Scotland.</title>
        <authorList>
            <person name="Sambles C."/>
            <person name="Schlenzig A."/>
            <person name="O'Neill P."/>
            <person name="Grant M."/>
            <person name="Studholme D.J."/>
        </authorList>
    </citation>
    <scope>NUCLEOTIDE SEQUENCE</scope>
    <source>
        <strain evidence="2">00238/432</strain>
    </source>
</reference>
<evidence type="ECO:0000313" key="2">
    <source>
        <dbReference type="EMBL" id="KAF4323397.1"/>
    </source>
</evidence>